<dbReference type="KEGG" id="sus:Acid_5536"/>
<dbReference type="GO" id="GO:0003677">
    <property type="term" value="F:DNA binding"/>
    <property type="evidence" value="ECO:0007669"/>
    <property type="project" value="InterPro"/>
</dbReference>
<dbReference type="STRING" id="234267.Acid_5536"/>
<dbReference type="Gene3D" id="1.10.150.20">
    <property type="entry name" value="5' to 3' exonuclease, C-terminal subdomain"/>
    <property type="match status" value="1"/>
</dbReference>
<dbReference type="HOGENOM" id="CLU_1936734_0_0_0"/>
<name>Q01V32_SOLUE</name>
<dbReference type="InterPro" id="IPR011260">
    <property type="entry name" value="RNAP_asu_C"/>
</dbReference>
<dbReference type="eggNOG" id="COG0202">
    <property type="taxonomic scope" value="Bacteria"/>
</dbReference>
<dbReference type="Pfam" id="PF03118">
    <property type="entry name" value="RNA_pol_A_CTD"/>
    <property type="match status" value="1"/>
</dbReference>
<organism evidence="2">
    <name type="scientific">Solibacter usitatus (strain Ellin6076)</name>
    <dbReference type="NCBI Taxonomy" id="234267"/>
    <lineage>
        <taxon>Bacteria</taxon>
        <taxon>Pseudomonadati</taxon>
        <taxon>Acidobacteriota</taxon>
        <taxon>Terriglobia</taxon>
        <taxon>Bryobacterales</taxon>
        <taxon>Solibacteraceae</taxon>
        <taxon>Candidatus Solibacter</taxon>
    </lineage>
</organism>
<feature type="domain" description="RNA polymerase alpha subunit C-terminal" evidence="1">
    <location>
        <begin position="20"/>
        <end position="73"/>
    </location>
</feature>
<reference evidence="2" key="1">
    <citation type="submission" date="2006-10" db="EMBL/GenBank/DDBJ databases">
        <title>Complete sequence of Solibacter usitatus Ellin6076.</title>
        <authorList>
            <consortium name="US DOE Joint Genome Institute"/>
            <person name="Copeland A."/>
            <person name="Lucas S."/>
            <person name="Lapidus A."/>
            <person name="Barry K."/>
            <person name="Detter J.C."/>
            <person name="Glavina del Rio T."/>
            <person name="Hammon N."/>
            <person name="Israni S."/>
            <person name="Dalin E."/>
            <person name="Tice H."/>
            <person name="Pitluck S."/>
            <person name="Thompson L.S."/>
            <person name="Brettin T."/>
            <person name="Bruce D."/>
            <person name="Han C."/>
            <person name="Tapia R."/>
            <person name="Gilna P."/>
            <person name="Schmutz J."/>
            <person name="Larimer F."/>
            <person name="Land M."/>
            <person name="Hauser L."/>
            <person name="Kyrpides N."/>
            <person name="Mikhailova N."/>
            <person name="Janssen P.H."/>
            <person name="Kuske C.R."/>
            <person name="Richardson P."/>
        </authorList>
    </citation>
    <scope>NUCLEOTIDE SEQUENCE</scope>
    <source>
        <strain evidence="2">Ellin6076</strain>
    </source>
</reference>
<dbReference type="GO" id="GO:0003899">
    <property type="term" value="F:DNA-directed RNA polymerase activity"/>
    <property type="evidence" value="ECO:0007669"/>
    <property type="project" value="InterPro"/>
</dbReference>
<protein>
    <submittedName>
        <fullName evidence="2">RNA polymerase, alpha subunit domain protein</fullName>
    </submittedName>
</protein>
<sequence length="130" mass="14298">MRSRVPHPAVPDGDPKIVSLESAVEDLGLSVRTRNALRAIGCDTVENVLALDLGSSVRGLGRKTKEELLVALELKGFRHPALEQQPASEIQVLERSLDKMQTRVDAALVSISKEIRLLKQRLRKTRPGVS</sequence>
<evidence type="ECO:0000313" key="2">
    <source>
        <dbReference type="EMBL" id="ABJ86483.1"/>
    </source>
</evidence>
<dbReference type="AlphaFoldDB" id="Q01V32"/>
<dbReference type="InParanoid" id="Q01V32"/>
<dbReference type="GO" id="GO:0006351">
    <property type="term" value="P:DNA-templated transcription"/>
    <property type="evidence" value="ECO:0007669"/>
    <property type="project" value="InterPro"/>
</dbReference>
<accession>Q01V32</accession>
<dbReference type="SUPFAM" id="SSF47789">
    <property type="entry name" value="C-terminal domain of RNA polymerase alpha subunit"/>
    <property type="match status" value="1"/>
</dbReference>
<proteinExistence type="predicted"/>
<dbReference type="EMBL" id="CP000473">
    <property type="protein sequence ID" value="ABJ86483.1"/>
    <property type="molecule type" value="Genomic_DNA"/>
</dbReference>
<evidence type="ECO:0000259" key="1">
    <source>
        <dbReference type="Pfam" id="PF03118"/>
    </source>
</evidence>
<gene>
    <name evidence="2" type="ordered locus">Acid_5536</name>
</gene>